<evidence type="ECO:0000256" key="15">
    <source>
        <dbReference type="ARBA" id="ARBA00023136"/>
    </source>
</evidence>
<dbReference type="FunFam" id="1.20.58.60:FF:000127">
    <property type="entry name" value="microtubule-actin cross-linking factor 1 isoform X9"/>
    <property type="match status" value="1"/>
</dbReference>
<dbReference type="FunFam" id="1.20.58.60:FF:000234">
    <property type="entry name" value="microtubule-actin cross-linking factor 1 isoform X6"/>
    <property type="match status" value="1"/>
</dbReference>
<dbReference type="Pfam" id="PF21020">
    <property type="entry name" value="Spectrin_4"/>
    <property type="match status" value="1"/>
</dbReference>
<evidence type="ECO:0000256" key="18">
    <source>
        <dbReference type="ARBA" id="ARBA00023273"/>
    </source>
</evidence>
<accession>A0A8C3KB02</accession>
<evidence type="ECO:0000313" key="27">
    <source>
        <dbReference type="Proteomes" id="UP000694419"/>
    </source>
</evidence>
<feature type="region of interest" description="Disordered" evidence="21">
    <location>
        <begin position="6953"/>
        <end position="7006"/>
    </location>
</feature>
<dbReference type="SMART" id="SM00033">
    <property type="entry name" value="CH"/>
    <property type="match status" value="2"/>
</dbReference>
<feature type="coiled-coil region" evidence="20">
    <location>
        <begin position="1513"/>
        <end position="1540"/>
    </location>
</feature>
<dbReference type="Gene3D" id="3.90.1290.10">
    <property type="entry name" value="Plakin repeat"/>
    <property type="match status" value="5"/>
</dbReference>
<dbReference type="FunFam" id="1.20.58.60:FF:000008">
    <property type="entry name" value="microtubule-actin cross-linking factor 1"/>
    <property type="match status" value="2"/>
</dbReference>
<evidence type="ECO:0000256" key="9">
    <source>
        <dbReference type="ARBA" id="ARBA00022687"/>
    </source>
</evidence>
<dbReference type="FunFam" id="1.20.58.60:FF:000088">
    <property type="entry name" value="microtubule-actin cross-linking factor 1 isoform X2"/>
    <property type="match status" value="1"/>
</dbReference>
<keyword evidence="6" id="KW-0963">Cytoplasm</keyword>
<dbReference type="GO" id="GO:0032886">
    <property type="term" value="P:regulation of microtubule-based process"/>
    <property type="evidence" value="ECO:0007669"/>
    <property type="project" value="UniProtKB-ARBA"/>
</dbReference>
<feature type="compositionally biased region" description="Basic and acidic residues" evidence="21">
    <location>
        <begin position="2844"/>
        <end position="2862"/>
    </location>
</feature>
<feature type="coiled-coil region" evidence="20">
    <location>
        <begin position="4603"/>
        <end position="4644"/>
    </location>
</feature>
<evidence type="ECO:0000256" key="20">
    <source>
        <dbReference type="SAM" id="Coils"/>
    </source>
</evidence>
<dbReference type="SUPFAM" id="SSF47576">
    <property type="entry name" value="Calponin-homology domain, CH-domain"/>
    <property type="match status" value="1"/>
</dbReference>
<dbReference type="FunFam" id="1.20.58.60:FF:000014">
    <property type="entry name" value="microtubule-actin cross-linking factor 1"/>
    <property type="match status" value="1"/>
</dbReference>
<feature type="compositionally biased region" description="Basic and acidic residues" evidence="21">
    <location>
        <begin position="2751"/>
        <end position="2764"/>
    </location>
</feature>
<protein>
    <submittedName>
        <fullName evidence="26">Microtubule actin crosslinking factor 1</fullName>
    </submittedName>
</protein>
<evidence type="ECO:0000256" key="16">
    <source>
        <dbReference type="ARBA" id="ARBA00023203"/>
    </source>
</evidence>
<feature type="region of interest" description="Disordered" evidence="21">
    <location>
        <begin position="7042"/>
        <end position="7167"/>
    </location>
</feature>
<dbReference type="Pfam" id="PF00307">
    <property type="entry name" value="CH"/>
    <property type="match status" value="2"/>
</dbReference>
<dbReference type="InterPro" id="IPR035915">
    <property type="entry name" value="Plakin_repeat_sf"/>
</dbReference>
<evidence type="ECO:0000256" key="21">
    <source>
        <dbReference type="SAM" id="MobiDB-lite"/>
    </source>
</evidence>
<keyword evidence="5" id="KW-1003">Cell membrane</keyword>
<dbReference type="InterPro" id="IPR003108">
    <property type="entry name" value="GAR_dom"/>
</dbReference>
<keyword evidence="11" id="KW-0479">Metal-binding</keyword>
<evidence type="ECO:0000259" key="23">
    <source>
        <dbReference type="PROSITE" id="PS50021"/>
    </source>
</evidence>
<dbReference type="GO" id="GO:0051893">
    <property type="term" value="P:regulation of focal adhesion assembly"/>
    <property type="evidence" value="ECO:0007669"/>
    <property type="project" value="UniProtKB-ARBA"/>
</dbReference>
<dbReference type="GO" id="GO:0016055">
    <property type="term" value="P:Wnt signaling pathway"/>
    <property type="evidence" value="ECO:0007669"/>
    <property type="project" value="UniProtKB-KW"/>
</dbReference>
<dbReference type="InterPro" id="IPR001589">
    <property type="entry name" value="Actinin_actin-bd_CS"/>
</dbReference>
<dbReference type="FunFam" id="1.20.58.60:FF:000010">
    <property type="entry name" value="plectin isoform X2"/>
    <property type="match status" value="1"/>
</dbReference>
<keyword evidence="15" id="KW-0472">Membrane</keyword>
<dbReference type="Gene3D" id="3.30.920.20">
    <property type="entry name" value="Gas2-like domain"/>
    <property type="match status" value="1"/>
</dbReference>
<dbReference type="PANTHER" id="PTHR23169:SF25">
    <property type="entry name" value="MICROTUBULE-ACTIN CROSS-LINKING FACTOR 1, ISOFORMS 1_2_3_4_5"/>
    <property type="match status" value="1"/>
</dbReference>
<feature type="coiled-coil region" evidence="20">
    <location>
        <begin position="1013"/>
        <end position="1064"/>
    </location>
</feature>
<name>A0A8C3KB02_9CHAR</name>
<dbReference type="GO" id="GO:0008017">
    <property type="term" value="F:microtubule binding"/>
    <property type="evidence" value="ECO:0007669"/>
    <property type="project" value="InterPro"/>
</dbReference>
<dbReference type="InterPro" id="IPR002048">
    <property type="entry name" value="EF_hand_dom"/>
</dbReference>
<proteinExistence type="predicted"/>
<dbReference type="GO" id="GO:0005198">
    <property type="term" value="F:structural molecule activity"/>
    <property type="evidence" value="ECO:0007669"/>
    <property type="project" value="TreeGrafter"/>
</dbReference>
<feature type="domain" description="Calponin-homology (CH)" evidence="23">
    <location>
        <begin position="192"/>
        <end position="296"/>
    </location>
</feature>
<sequence length="7167" mass="809582">MPLSESSYLPPAAFVLSHVLGIAGILYWKSRSREGRGDERDRVQKKTFTKWVNKHLMKVRKHINDLYEDLRDGHNLISLLEVLSGVKLVSPQGWRSLRLVKAPAWCRASSEEREEEDDEDEEPREKGRMRFHRLQNVQIALDFLKQRQVKLVNIRNDDITDGNPKLTLGLIWTIILHFQISDIYISGESGDMSAKEKLLLWTQKVTAGYIGVKCTNFSSCWSDGKMFNALIHRYRPDLVDMQRVQIQSNRENLEQAFEIAERLGVTRLLDAEDVDVPSPDEKSVITYVSSIYDAFPKVPEGGEGISAIEVDSRWLEYQSRVESLISWIKQHTILMSDKSFPQNPVELKALYNQYIHFKETEIPAKEQEKGRIEELYKLLEVWIEFGRIKLPQGYHPNDVEEEWGKLIIEMLEREKLLRPAVERLELLLQIANKIQNGALSCEEKLTLAKNTLQADAAHLESGQPVQYESDVVVYLQECEGLIRQLQVDVQILRDENYYQLEELVFRIMRLQDELVTLRLECTNLYRKGHFSTLELAPTSTLSTMHLKGESLTKGLHTSSASWFRKPMTRTELVAISSSEDEGSLRFVYELLAWVEEMQMRLERAEWGTDLPSVETQLETQQHVHTSVEDLGSSVKEARMYEGKMSQNFRASYTETLGKLETQYCKLMETSSFRLRHLQSLHGFVSRATAELIWLNEKEEEELAYDWSDNNPNIAAKRNYFSELTTELEEKQDIFHSLQDTAELLSLENHPAKQTVEAYSAAVQTQWQWIKQLCLCVEQHVKENAAYFQFFSDARESETYLRNLQDSIKRKYSCDHNTSLTRLEDLLQDSMDEKEQLIQSKSSVASLVGRSKTIVQLQPRNPEHLVKSTIPIKAVCDYRQIEITICRNDECVLEDNSQRTKWKVISPTGNEAMVPSVCFLIPPPNKEAIEMANRVEQLYQKVMALWHQLHMNTKSLISWNYLRKDIALVQSFSVEKLRSLAQGECQQALKSLQAHYEDFLQDSRDSELFSVSDRLRLEEEVESSKEHIRQLLESMENEDKDETVARTYLSELKNIRLRLEEYEQRLVSRIQSPSSTRADGDTIQENTIRIAEQERMQEDLQRLQSDLRFVSETCYSFLDKAPAGSSTPHLRSELDLVVNKMDQMYGLSSIYLDKLKTVDVIIRNTQGAESLVKGYEVKLSQEEAVPADLAAIQSHRAALQQWLGEVKDKSSVFSTLEEEMAKAKAVGEQLYRLRQERSIDLERYQEKGTQLWDRWQRVCAQIETRHAELESIQEVLSDYRQCHSALIQWIEEITVQQELMKPGQAEDSRVLSEQLSQQTALAAEIEKNQAKLDQCQKFSQQYSAAVKDYELQLMTYRAFVESQQKSPMKRRRMLSSSDAITQEFMDLRTRYTALVTLTTQHVKYISDALRRLEEEEKVVEEEKQEHVDKVKELLGWALSVKQSVQGRTAAAGSRELGDIKKSISEQQALNEELAAKKEQISEAIKTSQIFLAKHSHKLSHPEKEQISAQIGDLKETYQALCSDSTEQLQQLQSQLAQETEHKGSEAVAGVIDLGTVEIFPVFGAMQRGLIDQDTGLVLLEAQVITSDLVVPETNEKLSLEKALERNVIDLRTFQVLQELKDALHRVEEVRCEGRQLLPVIAAMEEGRISESVGLKILEAELVTGGLKAQQGRISVETAMQERLLTPQLYSRLLSHLESGKELIDPNTAEKISLPELMHRCILHQETGLRLLPVKQLAGGMVSLTSGRKVSIFRAVQEGLIDRQVTVRLLEAQLFAGGIVDPRTGHRLTVDEAVRHNLIDQDLACTLLIRQLQTGGIIDTVTGERLTIDEAVRKELVAPRIALVVLESLWSFMGLLWPETGEIVLVADALEQGVLSTELVYKILSKRQLINAVFIPETTEVMSWKKAVEHGILERDVAKKLQSTVISDIMASVQLAGSPSRSRHGQSSAGRSPTSHKEQSDPLLRSEDERLMFHLMTHSYINIHDGQKLLLVDGELNNLTKALIQMQENGSSAHVLEETEDFEEAKADAALEREPCNGLALQQLEFQFAPSNEESKKVLPPRAALENGEVVMGPKSLLLEDEEDILLMEEQKQIYAEQAVIKSESDAELGRQQAASTSKAKLEVKLSMLGRPSDLDSGRREAEEMMIGAEEESKLATVDGMESIEDKKRASGSGTVVVKSEICISMGVSESRESLEVMAERSKGVEEPELEAEDVREIYLPNEEREAEDTLETLLMQLQSGGIIHEQTGKTLLLNEAVAHGVVPSHTAVKLMEKMKMFSGFFDSHTCESLTTEDVIEEGLMDENLLQKVLASDKAISGVLDPGNNFVYSIKDAAAVGLLDKETAMRILEGQVVTGGIVDLKRGKKVSVTLASNLGLIEPTSQKELVKLEKASKGKGTDEVTQQKLISLQAETSGIMDPKTKQPLTVAESVEKGLLKKEKAFQLLTRQVAEGGIIHHVSGMRLSVNDAMKHGLIDQDLCKELRKAESVCLQDYVHPVTKEKLPLPQAVSLGLISPDFQREVQEIQAGSGSIFDPASGQRLALCQAVKQGLLPKQVMEKVLSSSEMKEGIVDPETCMIVPYLEFMKKCRIDIESGQRYLEVHPFGAIKDEVTGSKLTCVEAVRLGKVDLLPTLRLLQAQADSGGVVEGSVSQRLSLRAAVEQGLLDEEMAKLIAANQMRSGGIVDAGSGQRLTLKEAVEKELVSQKLAASLQGAKMGEDKYGSEVCQVDKPHLSQEKMETISPKEEDVIISTRAKKSDEQTSETELKPTQKRKSKKKKAKQTGIPEDSAQPEKPSVEKQSLPCPISKEIPGVKEEGDFVSGMPEPEHETTTKISAGLAGDTAQHRGSSSHEEEKKTISEKDKEKLAGGHVSPVPPGQGEAQEVPKGGIRNGHDSLVAFSLEERMTQESTKVETTSDVPSAAPAAGELPHELIIREEPREVQETSDVLELREETQETAETSTDQAPVPPKSQGETSQERTSKKMCLEHDEKLISYLSMLRDIEMRIKRVQPAAQNLAALQDLLQQALGAELQELSFPVNQELDAVKWIVANPPEEVPEQLLKALEKDAKNLQKSLSSASDVLESRLQNLRGAAESEKDKILAHHETLQGKLQELLSWVSGTAESLDSSDYHQTTDANSLSRCLQHYKELKEPLTDTKSQLDATAFDIQFLISEHAQDLTPQQSRQLLRLLNELQKAFRDLSERVTARVEVLQVCLQQVEQTDQVKTLQEQQAARAQSLAELSRWLCQAEDTLAQQERAASAGDLSSLQQRQSDVKELQRNMHTRATAFASVLKSTEEFLEENKTKMEPGELAALREKLQRAKEQYQSLQERTEVAQKELESAVSAAVQQETEKVKAAKELEENSNKIDSLLNWVASLEQKGELLEYRPHPMEQTGTGTRDVPDGHVMGAESAAESLDEQYERLKAQHQELLSQQQDVILATQSAQAFLDKHGHSLAGEERDRLQGRLAELKDRYTASLSQSETRLKQVQVLRDELQKFLRDHGEFEAWLKQAEQDLEGMYKGDSHPAALRQLLLRQGSFSEDVISHKGDLRFVTMSGQKVLDAEGAAGDVRSQSLMSGSVVKSKLEDATQRYTTLHSKCTKLGSHLNTLLDHYQQFQEVAECLRTWLQESEAAVGKLLSEMVSSDPAILQEQLTSAKQLQGDLAEHQMPVEKLQKAARSLLEVQGEPAPDHGHIQETTDAIVSRFQSLSQQMAERSDLLQKSIAQSQSVQESLESLLQSVAEIEKSLEGEQPAALSSASIQDSLATSAKLKQDIARQKSCLEATREMVTRFMEAADSPTASALQGKLAEVTEHFGWLCQRQQEREDALKGLLPKVEQYEQLSEKLQQFTESRARMLASGNQPDRDIARFSQHIQELNLEMKQHQEDLATLENLAVELGSCGFTLSAFQQQEKLQSLKKDFLQLQKVAKEREKDASSCQEQLDEFRKLVGAVRKWLKESESKMPPTETSLGTQELQKCRQQIQDLLEEWKGKGSQVEEIARRGTLLENLIVEITAPDTPSKAGAALPAPGGSVGSVNGYHTCKDLTEIQCDVSDVSQQYQALGAVLRERQQQLSAMLEKMQEVEEEASSMLKWLESKERTLSELDASSSPTKTETMRAQAEHNKAFLAELEQNSGKIQKVKEELAGLLEKYPDSPEAENWKKMQEDLNCRWERASQATAERQQKLEESANQLATFQAAEAQLRPWLMEKELMMSVLGPLSIDPNMLNAQKQQVQFMLKEFEARRQQHEQLNQAAQGILTGPGDISPSTNQVREELQGVNEKWSELMERLNSRSSQIDQAIVKSTQYQELLQGLSEKVKAVGQRLSSQSAISTQPDAVKQQLEETSEIRSDLGQLEEEIAEAQTLCDDLSVLIGEQYLKDELRKRLETVALPLKGLEDLAADRMNRLQTALASSQQFQHMFDELRTWLDDKLCQQAQSQPISAKLERLQSQIQEQEEFQKSLNQHSGSYEMIVAEGEALLLSVQPGEEKTTLQNQLVGLKTHWEELSKQAADRHSKLKDCLQKAQKYQRHTEDLLPWVEDCKAKMSELEVTLDPVQLEATLLRSKAMLSDVEKRRSLLEMLNSAADILIDASQTDEDDIRDEKAGINQKMDAITEELQAKTGSIEEMSQRLKEFQESFRNIEKKLEGAKHQLEIYDALGPQACSNKNLEKLRAQQEVLQALEPQVDYLKNFTQGLVEDAPDGSDCSQLLSQAEVAQQEFKAVKQKVNDCCTLMENKLEGIGQFNNRVREMFSQLADLDDELDSMGPIGRDSDSLQSQAEDVRMFLGKLHRLKTDIETSESECKKMLEDEGSPDLLGLKRELETLNKQCSKLTERGKNRQEQVETTLSRVEDFYSRLKELTHMTTAAEENEALQWVVGTEVETINQQLADFKLFQKEQVDPLQVKLQQVNGVGQGLIQSAGKNCDVQGLEHDMEEINTRWNTLNKKVAQRVAQLQEALLHCGKFQDALEPLLSWLADTEELISNQKPPSAEYKVVKAQIQEQKLLQRLLDDRKATVEMIQAEGGRIAQSAELADREKIVGQLESLEQRWAGLLGRAAGRQKQLEDILVLAKQFHETTEPVSDWLSVTEKKLANSEPIGTQTAKIQQQISRHKALEEEIESHAAHVSRAAGVGQSLSSLSCAAERRMLAEKLESLQHRYGEVRERCCRKAALLDQALSNARLFGEEEVEVLNWLAEVEDKLGSVSVKDYKRDVLQKQHADQLALNEEIVNRKKNVDQAIRNGQALLKQTTGEEVLLIQEKLDGIKTRYSDITAASSKALRTLEQARQLATKFQSTHEELTGWMSKVEEELASSGGQSPAGEQIPQFQQRQKELKKEVMEHRLILDTVNEVSRALLELVPWRAREGLDKLVSDTNERYKLVSDTIKQRVEEIDAAIQRSQQYEQAADAELAWVAETKRKLMALGPIRLEQDQTTAQLQVQKAFSIDIIRHKDSMDELFSQRNEIFGTCGEEQKAVLQEKTESLVQQYEAVSQLNSERYARLERAQVLVNQFWETYEELNPWIEETQALISQLPPPAIDHEQLKQQQEDMRQLRESIAEHKPHIDKLLKIGPQLKDLNPKEGEMVEKKYSTAEAMYARIKEEVCQRALALDEAVSQSTQFHDKIEPMLETLETLSSRLRLPPLIPAEVDKIRECISENKNATVELEKLQPSFEALKRRGEELIGRSQGADKDLAAKVIQDKLDQMVFFWEDIKARSEERELKFLDVLELAEKFWYDMAALLTTIKDTQEIVHDLESPGIDPSIIKQQVEAAETIKEETDGLHEELEFIRLLGTDLIFACGETEKPEVKKSIDEMNNAWENLNKTWKERLEKLEEAMQSAVQYQDTLQAMFDWLDNAVIKLCNMSPVGTDLNTVKEQMNEMKEFKMEVYQQQIEMEKLNHQGELMLKKATDETDRDIIKEPLTELKHLWENLGEKIAHRQHKLEAALLALGQFQHALAELMAWLTHTEELLDAQKPINGDPKVIEVELAKHHVLKNDVLAHQATVETVNKAGNELLESSAGDDASSLRNRLEKLNSCWESVLQKTEEREQQLQSTLQQAQGFHGEIEDFLLWLTRMESQLSASKPTGGLPETAREQLNAHMELYSQLKAKEELYSQLLAKGRLMLLNRDDSGSGSKTEQSVALLEQKWCLVSTKMEERKAKLEEALALATDFQNSLQDFINWLMLAEQSLNVAPPASLILNTVLAQIDEHKVFANEVNAHRDRIIELDQTGNQLKFLSQKQDVVLIKNLLVSVQSRWEKVVQRSVERGRALDDARKRAKQFHEAWKKLIDWLEDAENHLDSELEISNDPDKIKLQLSKHKEFQKTLGGKQPVYDTTIRTGRALKEKALLPDDTQKLDNLLGEVRDKWDTVCGKSVERQHKLEEALLFSGQFMDALQALVDWLYKVEPQLAEDQPVHGDLDLVMNLMDAHKVFQKELGKRTGTVQVLKRSGRELIENSRDDTTWVKVQLQELSNRWDTVCKLSVSKQTRLEQALKQAEEFRTAVQLLLEWLSEAEQSLRFRAALPDDTEALQSLIDTHKEFMKKVEEKRVDVNAAVGMGEVILAACHPDCITTIKHWITIIRARFEEVLTWAKQHQQRLESALSELVANAELLEELLAWIQWAETTLIQRDQEPMPQNIDQVKALISEHQSFMEEMTRKQPDVDRVTKTYKRKATETPHGPFSEKSRSNRKSLSQATPPSMPIISQSETKNPRINQLSARWQQVWLLALERQRKLNDALDRLEELKEFANFDFDVWRKKYMRWMNHKKSRVMDFFRRIDKDQDGKITRQEFIDGILASKFPTTKLEMTAVADIFDRDGDGYIDYYEFVAALHPNKDAYRPTTDADKIEDEVTRQVAQCKCAKRFQVEQIGENKYRFFLGNQFGDSQQLRLVRILRSTVMVRVGGGWMALDEFLVKNDPCRGKAIPGPGIDVGFTPTSCLLSFCPLPARGRTNLELREKFILPEGASQGMTPFRSRGRRSKPSSRAASPTRSSSSASQSNHSCASMPSSPATPASGAKTPHHFSRCYDKPWLINSKAGTPLRGFDYSDFQLPSAEVTPSVGSKLKRPTFHSSRTSLAGDTSNSSSPVSTGAKTSRADPKKTASRPTSRAGSRTGSRASSRRGSDASDFDLLETQSACSDTSESSVAGGQGSSRRGMAKPSKIPTMSKKATAATPKTPGPKR</sequence>
<feature type="coiled-coil region" evidence="20">
    <location>
        <begin position="3861"/>
        <end position="3888"/>
    </location>
</feature>
<dbReference type="CDD" id="cd21240">
    <property type="entry name" value="CH_MACF1_rpt2"/>
    <property type="match status" value="1"/>
</dbReference>
<dbReference type="FunFam" id="1.20.58.60:FF:000001">
    <property type="entry name" value="Microtubule-actin cross-linking factor 1"/>
    <property type="match status" value="3"/>
</dbReference>
<evidence type="ECO:0000256" key="6">
    <source>
        <dbReference type="ARBA" id="ARBA00022490"/>
    </source>
</evidence>
<evidence type="ECO:0000259" key="24">
    <source>
        <dbReference type="PROSITE" id="PS50222"/>
    </source>
</evidence>
<feature type="region of interest" description="Disordered" evidence="21">
    <location>
        <begin position="6658"/>
        <end position="6697"/>
    </location>
</feature>
<dbReference type="FunFam" id="1.20.58.60:FF:000116">
    <property type="entry name" value="Microtubule-actin cross-linking factor 1"/>
    <property type="match status" value="1"/>
</dbReference>
<feature type="coiled-coil region" evidence="20">
    <location>
        <begin position="1458"/>
        <end position="1485"/>
    </location>
</feature>
<dbReference type="FunFam" id="1.20.58.60:FF:000090">
    <property type="entry name" value="microtubule-actin cross-linking factor 1 isoform X2"/>
    <property type="match status" value="1"/>
</dbReference>
<dbReference type="Pfam" id="PF13499">
    <property type="entry name" value="EF-hand_7"/>
    <property type="match status" value="1"/>
</dbReference>
<dbReference type="GO" id="GO:0005794">
    <property type="term" value="C:Golgi apparatus"/>
    <property type="evidence" value="ECO:0007669"/>
    <property type="project" value="UniProtKB-SubCell"/>
</dbReference>
<feature type="domain" description="EF-hand" evidence="24">
    <location>
        <begin position="6789"/>
        <end position="6824"/>
    </location>
</feature>
<keyword evidence="7" id="KW-0597">Phosphoprotein</keyword>
<dbReference type="Gene3D" id="1.10.238.10">
    <property type="entry name" value="EF-hand"/>
    <property type="match status" value="1"/>
</dbReference>
<feature type="coiled-coil region" evidence="20">
    <location>
        <begin position="5804"/>
        <end position="5831"/>
    </location>
</feature>
<dbReference type="InterPro" id="IPR041615">
    <property type="entry name" value="Desmoplakin_SH3"/>
</dbReference>
<feature type="compositionally biased region" description="Polar residues" evidence="21">
    <location>
        <begin position="1934"/>
        <end position="1951"/>
    </location>
</feature>
<evidence type="ECO:0000256" key="19">
    <source>
        <dbReference type="PROSITE-ProRule" id="PRU00192"/>
    </source>
</evidence>
<dbReference type="FunFam" id="3.90.1290.10:FF:000003">
    <property type="entry name" value="microtubule-actin cross-linking factor 1 isoform X1"/>
    <property type="match status" value="1"/>
</dbReference>
<evidence type="ECO:0000256" key="17">
    <source>
        <dbReference type="ARBA" id="ARBA00023212"/>
    </source>
</evidence>
<feature type="coiled-coil region" evidence="20">
    <location>
        <begin position="475"/>
        <end position="527"/>
    </location>
</feature>
<dbReference type="InterPro" id="IPR011992">
    <property type="entry name" value="EF-hand-dom_pair"/>
</dbReference>
<dbReference type="FunFam" id="1.20.58.60:FF:000027">
    <property type="entry name" value="Microtubule-actin cross-linking factor 1"/>
    <property type="match status" value="1"/>
</dbReference>
<dbReference type="FunFam" id="1.20.58.60:FF:000092">
    <property type="entry name" value="microtubule-actin cross-linking factor 1 isoform X2"/>
    <property type="match status" value="1"/>
</dbReference>
<dbReference type="FunFam" id="1.20.58.60:FF:000061">
    <property type="entry name" value="microtubule-actin cross-linking factor 1 isoform X3"/>
    <property type="match status" value="1"/>
</dbReference>
<dbReference type="GO" id="GO:0022603">
    <property type="term" value="P:regulation of anatomical structure morphogenesis"/>
    <property type="evidence" value="ECO:0007669"/>
    <property type="project" value="UniProtKB-ARBA"/>
</dbReference>
<feature type="compositionally biased region" description="Polar residues" evidence="21">
    <location>
        <begin position="7118"/>
        <end position="7132"/>
    </location>
</feature>
<feature type="coiled-coil region" evidence="20">
    <location>
        <begin position="4331"/>
        <end position="4365"/>
    </location>
</feature>
<dbReference type="SMART" id="SM01129">
    <property type="entry name" value="DELLA"/>
    <property type="match status" value="1"/>
</dbReference>
<reference evidence="26" key="2">
    <citation type="submission" date="2025-09" db="UniProtKB">
        <authorList>
            <consortium name="Ensembl"/>
        </authorList>
    </citation>
    <scope>IDENTIFICATION</scope>
</reference>
<dbReference type="PROSITE" id="PS00019">
    <property type="entry name" value="ACTININ_1"/>
    <property type="match status" value="1"/>
</dbReference>
<dbReference type="InterPro" id="IPR018247">
    <property type="entry name" value="EF_Hand_1_Ca_BS"/>
</dbReference>
<feature type="domain" description="SH3" evidence="22">
    <location>
        <begin position="866"/>
        <end position="923"/>
    </location>
</feature>
<evidence type="ECO:0000256" key="5">
    <source>
        <dbReference type="ARBA" id="ARBA00022475"/>
    </source>
</evidence>
<dbReference type="Pfam" id="PF02187">
    <property type="entry name" value="GAS2"/>
    <property type="match status" value="1"/>
</dbReference>
<dbReference type="FunFam" id="1.20.58.60:FF:000134">
    <property type="entry name" value="microtubule-actin cross-linking factor 1 isoform X4"/>
    <property type="match status" value="1"/>
</dbReference>
<feature type="coiled-coil region" evidence="20">
    <location>
        <begin position="1401"/>
        <end position="1431"/>
    </location>
</feature>
<dbReference type="InterPro" id="IPR018159">
    <property type="entry name" value="Spectrin/alpha-actinin"/>
</dbReference>
<dbReference type="Gene3D" id="1.20.58.60">
    <property type="match status" value="34"/>
</dbReference>
<dbReference type="InterPro" id="IPR043197">
    <property type="entry name" value="Plakin"/>
</dbReference>
<dbReference type="Gene3D" id="1.10.418.10">
    <property type="entry name" value="Calponin-like domain"/>
    <property type="match status" value="2"/>
</dbReference>
<dbReference type="PROSITE" id="PS50222">
    <property type="entry name" value="EF_HAND_2"/>
    <property type="match status" value="2"/>
</dbReference>
<dbReference type="GO" id="GO:0005509">
    <property type="term" value="F:calcium ion binding"/>
    <property type="evidence" value="ECO:0007669"/>
    <property type="project" value="InterPro"/>
</dbReference>
<dbReference type="SUPFAM" id="SSF46966">
    <property type="entry name" value="Spectrin repeat"/>
    <property type="match status" value="29"/>
</dbReference>
<dbReference type="FunFam" id="1.20.58.60:FF:000095">
    <property type="entry name" value="microtubule-actin cross-linking factor 1 isoform X2"/>
    <property type="match status" value="1"/>
</dbReference>
<dbReference type="Pfam" id="PF17902">
    <property type="entry name" value="SH3_10"/>
    <property type="match status" value="1"/>
</dbReference>
<dbReference type="GO" id="GO:1990254">
    <property type="term" value="F:keratin filament binding"/>
    <property type="evidence" value="ECO:0007669"/>
    <property type="project" value="TreeGrafter"/>
</dbReference>
<dbReference type="Gene3D" id="2.30.30.40">
    <property type="entry name" value="SH3 Domains"/>
    <property type="match status" value="1"/>
</dbReference>
<dbReference type="FunFam" id="1.10.238.10:FF:000013">
    <property type="entry name" value="Microtubule-actin cross-linking factor 1"/>
    <property type="match status" value="1"/>
</dbReference>
<dbReference type="FunFam" id="1.20.58.60:FF:000087">
    <property type="entry name" value="microtubule-actin cross-linking factor 1 isoform X2"/>
    <property type="match status" value="1"/>
</dbReference>
<dbReference type="GO" id="GO:0051239">
    <property type="term" value="P:regulation of multicellular organismal process"/>
    <property type="evidence" value="ECO:0007669"/>
    <property type="project" value="UniProtKB-ARBA"/>
</dbReference>
<dbReference type="FunFam" id="1.20.58.60:FF:000012">
    <property type="entry name" value="Microtubule-actin cross-linking factor 1"/>
    <property type="match status" value="1"/>
</dbReference>
<keyword evidence="4 19" id="KW-0728">SH3 domain</keyword>
<dbReference type="FunFam" id="1.20.58.60:FF:000097">
    <property type="entry name" value="microtubule-actin cross-linking factor 1 isoform X2"/>
    <property type="match status" value="1"/>
</dbReference>
<evidence type="ECO:0000256" key="7">
    <source>
        <dbReference type="ARBA" id="ARBA00022553"/>
    </source>
</evidence>
<feature type="compositionally biased region" description="Polar residues" evidence="21">
    <location>
        <begin position="7055"/>
        <end position="7078"/>
    </location>
</feature>
<dbReference type="InterPro" id="IPR001452">
    <property type="entry name" value="SH3_domain"/>
</dbReference>
<dbReference type="InterPro" id="IPR036872">
    <property type="entry name" value="CH_dom_sf"/>
</dbReference>
<dbReference type="SUPFAM" id="SSF143575">
    <property type="entry name" value="GAS2 domain-like"/>
    <property type="match status" value="1"/>
</dbReference>
<dbReference type="InterPro" id="IPR001101">
    <property type="entry name" value="Plectin_repeat"/>
</dbReference>
<feature type="domain" description="Calponin-homology (CH)" evidence="23">
    <location>
        <begin position="42"/>
        <end position="179"/>
    </location>
</feature>
<evidence type="ECO:0000256" key="12">
    <source>
        <dbReference type="ARBA" id="ARBA00022737"/>
    </source>
</evidence>
<reference evidence="26" key="1">
    <citation type="submission" date="2025-08" db="UniProtKB">
        <authorList>
            <consortium name="Ensembl"/>
        </authorList>
    </citation>
    <scope>IDENTIFICATION</scope>
</reference>
<feature type="domain" description="GAR" evidence="25">
    <location>
        <begin position="6829"/>
        <end position="6907"/>
    </location>
</feature>
<feature type="compositionally biased region" description="Polar residues" evidence="21">
    <location>
        <begin position="6678"/>
        <end position="6697"/>
    </location>
</feature>
<dbReference type="GO" id="GO:0090150">
    <property type="term" value="P:establishment of protein localization to membrane"/>
    <property type="evidence" value="ECO:0007669"/>
    <property type="project" value="UniProtKB-ARBA"/>
</dbReference>
<dbReference type="Proteomes" id="UP000694419">
    <property type="component" value="Unplaced"/>
</dbReference>
<feature type="compositionally biased region" description="Basic and acidic residues" evidence="21">
    <location>
        <begin position="2714"/>
        <end position="2743"/>
    </location>
</feature>
<comment type="subcellular location">
    <subcellularLocation>
        <location evidence="3">Cell projection</location>
        <location evidence="3">Ruffle membrane</location>
    </subcellularLocation>
    <subcellularLocation>
        <location evidence="1">Cytoplasm</location>
        <location evidence="1">Cytoskeleton</location>
    </subcellularLocation>
    <subcellularLocation>
        <location evidence="2">Golgi apparatus</location>
    </subcellularLocation>
</comment>
<dbReference type="Gene3D" id="1.20.58.1060">
    <property type="match status" value="1"/>
</dbReference>
<dbReference type="SUPFAM" id="SSF47473">
    <property type="entry name" value="EF-hand"/>
    <property type="match status" value="1"/>
</dbReference>
<feature type="coiled-coil region" evidence="20">
    <location>
        <begin position="3306"/>
        <end position="3340"/>
    </location>
</feature>
<dbReference type="FunFam" id="3.30.920.20:FF:000002">
    <property type="entry name" value="dystonin isoform X1"/>
    <property type="match status" value="1"/>
</dbReference>
<evidence type="ECO:0000256" key="2">
    <source>
        <dbReference type="ARBA" id="ARBA00004555"/>
    </source>
</evidence>
<dbReference type="Pfam" id="PF18373">
    <property type="entry name" value="Spectrin_2"/>
    <property type="match status" value="1"/>
</dbReference>
<evidence type="ECO:0000259" key="25">
    <source>
        <dbReference type="PROSITE" id="PS51460"/>
    </source>
</evidence>
<dbReference type="InterPro" id="IPR001715">
    <property type="entry name" value="CH_dom"/>
</dbReference>
<dbReference type="GO" id="GO:0031344">
    <property type="term" value="P:regulation of cell projection organization"/>
    <property type="evidence" value="ECO:0007669"/>
    <property type="project" value="UniProtKB-ARBA"/>
</dbReference>
<dbReference type="GO" id="GO:0030054">
    <property type="term" value="C:cell junction"/>
    <property type="evidence" value="ECO:0007669"/>
    <property type="project" value="TreeGrafter"/>
</dbReference>
<dbReference type="Pfam" id="PF21097">
    <property type="entry name" value="SR_plectin_7"/>
    <property type="match status" value="1"/>
</dbReference>
<dbReference type="Pfam" id="PF00435">
    <property type="entry name" value="Spectrin"/>
    <property type="match status" value="17"/>
</dbReference>
<dbReference type="PROSITE" id="PS50002">
    <property type="entry name" value="SH3"/>
    <property type="match status" value="1"/>
</dbReference>
<dbReference type="GO" id="GO:0045110">
    <property type="term" value="P:intermediate filament bundle assembly"/>
    <property type="evidence" value="ECO:0007669"/>
    <property type="project" value="TreeGrafter"/>
</dbReference>
<feature type="region of interest" description="Disordered" evidence="21">
    <location>
        <begin position="2714"/>
        <end position="2977"/>
    </location>
</feature>
<dbReference type="PROSITE" id="PS50021">
    <property type="entry name" value="CH"/>
    <property type="match status" value="2"/>
</dbReference>
<dbReference type="FunFam" id="1.20.58.60:FF:000031">
    <property type="entry name" value="Microtubule-actin cross-linking factor 1"/>
    <property type="match status" value="1"/>
</dbReference>
<feature type="coiled-coil region" evidence="20">
    <location>
        <begin position="4781"/>
        <end position="4834"/>
    </location>
</feature>
<dbReference type="FunFam" id="1.20.58.60:FF:000084">
    <property type="entry name" value="microtubule-actin cross-linking factor 1 isoform X2"/>
    <property type="match status" value="1"/>
</dbReference>
<dbReference type="GO" id="GO:0042060">
    <property type="term" value="P:wound healing"/>
    <property type="evidence" value="ECO:0007669"/>
    <property type="project" value="TreeGrafter"/>
</dbReference>
<feature type="compositionally biased region" description="Basic and acidic residues" evidence="21">
    <location>
        <begin position="2923"/>
        <end position="2949"/>
    </location>
</feature>
<dbReference type="InterPro" id="IPR049538">
    <property type="entry name" value="PCN-like_spectrin-like_rpt"/>
</dbReference>
<evidence type="ECO:0000256" key="8">
    <source>
        <dbReference type="ARBA" id="ARBA00022614"/>
    </source>
</evidence>
<dbReference type="InterPro" id="IPR036534">
    <property type="entry name" value="GAR_dom_sf"/>
</dbReference>
<feature type="coiled-coil region" evidence="20">
    <location>
        <begin position="3401"/>
        <end position="3468"/>
    </location>
</feature>
<dbReference type="FunFam" id="1.20.58.60:FF:000089">
    <property type="entry name" value="microtubule-actin cross-linking factor 1 isoform X9"/>
    <property type="match status" value="1"/>
</dbReference>
<keyword evidence="18" id="KW-0966">Cell projection</keyword>
<dbReference type="PANTHER" id="PTHR23169">
    <property type="entry name" value="ENVOPLAKIN"/>
    <property type="match status" value="1"/>
</dbReference>
<evidence type="ECO:0000256" key="13">
    <source>
        <dbReference type="ARBA" id="ARBA00022837"/>
    </source>
</evidence>
<feature type="compositionally biased region" description="Polar residues" evidence="21">
    <location>
        <begin position="2902"/>
        <end position="2913"/>
    </location>
</feature>
<dbReference type="GO" id="GO:0045095">
    <property type="term" value="C:keratin filament"/>
    <property type="evidence" value="ECO:0007669"/>
    <property type="project" value="TreeGrafter"/>
</dbReference>
<dbReference type="CDD" id="cd00051">
    <property type="entry name" value="EFh"/>
    <property type="match status" value="1"/>
</dbReference>
<dbReference type="GO" id="GO:0005874">
    <property type="term" value="C:microtubule"/>
    <property type="evidence" value="ECO:0007669"/>
    <property type="project" value="UniProtKB-KW"/>
</dbReference>
<keyword evidence="13" id="KW-0106">Calcium</keyword>
<dbReference type="GO" id="GO:0032587">
    <property type="term" value="C:ruffle membrane"/>
    <property type="evidence" value="ECO:0007669"/>
    <property type="project" value="UniProtKB-SubCell"/>
</dbReference>
<keyword evidence="16" id="KW-0009">Actin-binding</keyword>
<feature type="compositionally biased region" description="Low complexity" evidence="21">
    <location>
        <begin position="7089"/>
        <end position="7103"/>
    </location>
</feature>
<evidence type="ECO:0000256" key="11">
    <source>
        <dbReference type="ARBA" id="ARBA00022723"/>
    </source>
</evidence>
<dbReference type="SMART" id="SM00250">
    <property type="entry name" value="PLEC"/>
    <property type="match status" value="20"/>
</dbReference>
<dbReference type="FunFam" id="2.30.30.40:FF:000011">
    <property type="entry name" value="Microtubule-actin cross-linking factor 1"/>
    <property type="match status" value="1"/>
</dbReference>
<keyword evidence="14" id="KW-0333">Golgi apparatus</keyword>
<feature type="region of interest" description="Disordered" evidence="21">
    <location>
        <begin position="1934"/>
        <end position="1961"/>
    </location>
</feature>
<keyword evidence="12" id="KW-0677">Repeat</keyword>
<organism evidence="26 27">
    <name type="scientific">Calidris pygmaea</name>
    <name type="common">Spoon-billed sandpiper</name>
    <dbReference type="NCBI Taxonomy" id="425635"/>
    <lineage>
        <taxon>Eukaryota</taxon>
        <taxon>Metazoa</taxon>
        <taxon>Chordata</taxon>
        <taxon>Craniata</taxon>
        <taxon>Vertebrata</taxon>
        <taxon>Euteleostomi</taxon>
        <taxon>Archelosauria</taxon>
        <taxon>Archosauria</taxon>
        <taxon>Dinosauria</taxon>
        <taxon>Saurischia</taxon>
        <taxon>Theropoda</taxon>
        <taxon>Coelurosauria</taxon>
        <taxon>Aves</taxon>
        <taxon>Neognathae</taxon>
        <taxon>Neoaves</taxon>
        <taxon>Charadriiformes</taxon>
        <taxon>Scolopacidae</taxon>
        <taxon>Calidris</taxon>
    </lineage>
</organism>
<dbReference type="FunFam" id="1.20.58.60:FF:000022">
    <property type="entry name" value="Microtubule-actin cross-linking factor 1"/>
    <property type="match status" value="1"/>
</dbReference>
<evidence type="ECO:0000256" key="1">
    <source>
        <dbReference type="ARBA" id="ARBA00004245"/>
    </source>
</evidence>
<dbReference type="InterPro" id="IPR002017">
    <property type="entry name" value="Spectrin_repeat"/>
</dbReference>
<dbReference type="FunFam" id="1.20.58.60:FF:000389">
    <property type="entry name" value="Microtubule-actin crosslinking factor 1"/>
    <property type="match status" value="1"/>
</dbReference>
<dbReference type="Ensembl" id="ENSCPGT00000022464.1">
    <property type="protein sequence ID" value="ENSCPGP00000020500.1"/>
    <property type="gene ID" value="ENSCPGG00000008783.1"/>
</dbReference>
<dbReference type="Pfam" id="PF21019">
    <property type="entry name" value="Spectrin_3"/>
    <property type="match status" value="1"/>
</dbReference>
<feature type="coiled-coil region" evidence="20">
    <location>
        <begin position="3056"/>
        <end position="3094"/>
    </location>
</feature>
<dbReference type="Pfam" id="PF00681">
    <property type="entry name" value="Plectin"/>
    <property type="match status" value="7"/>
</dbReference>
<feature type="compositionally biased region" description="Basic residues" evidence="21">
    <location>
        <begin position="2765"/>
        <end position="2776"/>
    </location>
</feature>
<evidence type="ECO:0000256" key="3">
    <source>
        <dbReference type="ARBA" id="ARBA00004632"/>
    </source>
</evidence>
<evidence type="ECO:0000256" key="10">
    <source>
        <dbReference type="ARBA" id="ARBA00022701"/>
    </source>
</evidence>
<dbReference type="InterPro" id="IPR041573">
    <property type="entry name" value="Desmoplakin_Spectrin-like"/>
</dbReference>
<keyword evidence="20" id="KW-0175">Coiled coil</keyword>
<dbReference type="FunFam" id="1.20.58.60:FF:000048">
    <property type="entry name" value="microtubule-actin cross-linking factor 1 isoform X3"/>
    <property type="match status" value="1"/>
</dbReference>
<feature type="coiled-coil region" evidence="20">
    <location>
        <begin position="4231"/>
        <end position="4286"/>
    </location>
</feature>
<dbReference type="CDD" id="cd00176">
    <property type="entry name" value="SPEC"/>
    <property type="match status" value="16"/>
</dbReference>
<dbReference type="FunFam" id="1.20.58.60:FF:000016">
    <property type="entry name" value="Microtubule-actin cross-linking factor 1"/>
    <property type="match status" value="1"/>
</dbReference>
<keyword evidence="27" id="KW-1185">Reference proteome</keyword>
<feature type="compositionally biased region" description="Low complexity" evidence="21">
    <location>
        <begin position="6969"/>
        <end position="7004"/>
    </location>
</feature>
<dbReference type="FunFam" id="1.20.58.60:FF:000021">
    <property type="entry name" value="Microtubule-actin cross-linking factor 1"/>
    <property type="match status" value="1"/>
</dbReference>
<evidence type="ECO:0000313" key="26">
    <source>
        <dbReference type="Ensembl" id="ENSCPGP00000020500.1"/>
    </source>
</evidence>
<dbReference type="SUPFAM" id="SSF75399">
    <property type="entry name" value="Plakin repeat"/>
    <property type="match status" value="5"/>
</dbReference>
<evidence type="ECO:0000256" key="4">
    <source>
        <dbReference type="ARBA" id="ARBA00022443"/>
    </source>
</evidence>
<dbReference type="PROSITE" id="PS51460">
    <property type="entry name" value="GAR"/>
    <property type="match status" value="1"/>
</dbReference>
<dbReference type="GO" id="GO:0003779">
    <property type="term" value="F:actin binding"/>
    <property type="evidence" value="ECO:0007669"/>
    <property type="project" value="UniProtKB-KW"/>
</dbReference>
<keyword evidence="8" id="KW-0433">Leucine-rich repeat</keyword>
<dbReference type="SMART" id="SM00150">
    <property type="entry name" value="SPEC"/>
    <property type="match status" value="35"/>
</dbReference>
<dbReference type="PROSITE" id="PS00018">
    <property type="entry name" value="EF_HAND_1"/>
    <property type="match status" value="2"/>
</dbReference>
<dbReference type="GO" id="GO:0030334">
    <property type="term" value="P:regulation of cell migration"/>
    <property type="evidence" value="ECO:0007669"/>
    <property type="project" value="UniProtKB-ARBA"/>
</dbReference>
<keyword evidence="9" id="KW-0879">Wnt signaling pathway</keyword>
<feature type="domain" description="EF-hand" evidence="24">
    <location>
        <begin position="6753"/>
        <end position="6788"/>
    </location>
</feature>
<keyword evidence="17" id="KW-0206">Cytoskeleton</keyword>
<dbReference type="FunFam" id="1.10.418.10:FF:000002">
    <property type="entry name" value="Microtubule-actin cross-linking factor 1"/>
    <property type="match status" value="1"/>
</dbReference>
<dbReference type="SMART" id="SM00243">
    <property type="entry name" value="GAS2"/>
    <property type="match status" value="1"/>
</dbReference>
<evidence type="ECO:0000256" key="14">
    <source>
        <dbReference type="ARBA" id="ARBA00023034"/>
    </source>
</evidence>
<dbReference type="FunFam" id="1.20.58.60:FF:000009">
    <property type="entry name" value="dystonin isoform X1"/>
    <property type="match status" value="1"/>
</dbReference>
<evidence type="ECO:0000259" key="22">
    <source>
        <dbReference type="PROSITE" id="PS50002"/>
    </source>
</evidence>
<keyword evidence="10" id="KW-0493">Microtubule</keyword>
<dbReference type="FunFam" id="1.20.58.60:FF:000025">
    <property type="entry name" value="microtubule-actin cross-linking factor 1"/>
    <property type="match status" value="1"/>
</dbReference>
<dbReference type="SMART" id="SM00054">
    <property type="entry name" value="EFh"/>
    <property type="match status" value="2"/>
</dbReference>
<dbReference type="FunFam" id="1.20.58.60:FF:000167">
    <property type="entry name" value="microtubule-actin cross-linking factor 1 isoform X9"/>
    <property type="match status" value="1"/>
</dbReference>
<dbReference type="PROSITE" id="PS00020">
    <property type="entry name" value="ACTININ_2"/>
    <property type="match status" value="1"/>
</dbReference>